<keyword evidence="2" id="KW-0694">RNA-binding</keyword>
<feature type="compositionally biased region" description="Low complexity" evidence="4">
    <location>
        <begin position="228"/>
        <end position="240"/>
    </location>
</feature>
<dbReference type="GO" id="GO:0034057">
    <property type="term" value="F:RNA strand-exchange activity"/>
    <property type="evidence" value="ECO:0007669"/>
    <property type="project" value="InterPro"/>
</dbReference>
<keyword evidence="1" id="KW-0963">Cytoplasm</keyword>
<organism evidence="6 7">
    <name type="scientific">Halothiobacillus neapolitanus (strain ATCC 23641 / DSM 15147 / CIP 104769 / NCIMB 8539 / c2)</name>
    <name type="common">Thiobacillus neapolitanus</name>
    <dbReference type="NCBI Taxonomy" id="555778"/>
    <lineage>
        <taxon>Bacteria</taxon>
        <taxon>Pseudomonadati</taxon>
        <taxon>Pseudomonadota</taxon>
        <taxon>Gammaproteobacteria</taxon>
        <taxon>Chromatiales</taxon>
        <taxon>Halothiobacillaceae</taxon>
        <taxon>Halothiobacillus</taxon>
    </lineage>
</organism>
<feature type="region of interest" description="Disordered" evidence="4">
    <location>
        <begin position="148"/>
        <end position="244"/>
    </location>
</feature>
<gene>
    <name evidence="6" type="ordered locus">Hneap_2274</name>
</gene>
<dbReference type="STRING" id="555778.Hneap_2274"/>
<feature type="compositionally biased region" description="Basic residues" evidence="4">
    <location>
        <begin position="180"/>
        <end position="190"/>
    </location>
</feature>
<accession>D0KWW8</accession>
<dbReference type="PANTHER" id="PTHR38106:SF1">
    <property type="entry name" value="RNA CHAPERONE PROQ"/>
    <property type="match status" value="1"/>
</dbReference>
<sequence length="260" mass="27778">MTSEAPAAQAAELGADSVPTGLEQADSESTDSEQKADKPAKKRVPPQEVIARLVAAWPSAFFSEPRSVKPLTIGVLQQILANRPTDLDGLNSHAIRTGIKFYTSRLSYHYGMVHNTHRITLAGEPAEEVDDKAREFAKAQIVAIKQQREARQAANQPAQNSADAASGAQTNDEAAEGKKPSRPKQARKPRPAAGSEGKGRDADAGAPSGQRPRRPRRDQARPPRSDKPAASATQAAAPATENLSMEEKLARLAQHFGKSG</sequence>
<evidence type="ECO:0000259" key="5">
    <source>
        <dbReference type="SMART" id="SM00945"/>
    </source>
</evidence>
<feature type="domain" description="ProQ/FinO" evidence="5">
    <location>
        <begin position="41"/>
        <end position="157"/>
    </location>
</feature>
<evidence type="ECO:0000256" key="4">
    <source>
        <dbReference type="SAM" id="MobiDB-lite"/>
    </source>
</evidence>
<evidence type="ECO:0000313" key="6">
    <source>
        <dbReference type="EMBL" id="ACX97088.1"/>
    </source>
</evidence>
<dbReference type="SMART" id="SM00945">
    <property type="entry name" value="ProQ"/>
    <property type="match status" value="1"/>
</dbReference>
<evidence type="ECO:0000313" key="7">
    <source>
        <dbReference type="Proteomes" id="UP000009102"/>
    </source>
</evidence>
<evidence type="ECO:0000256" key="1">
    <source>
        <dbReference type="ARBA" id="ARBA00022490"/>
    </source>
</evidence>
<proteinExistence type="predicted"/>
<evidence type="ECO:0000256" key="2">
    <source>
        <dbReference type="ARBA" id="ARBA00022884"/>
    </source>
</evidence>
<dbReference type="Pfam" id="PF04352">
    <property type="entry name" value="ProQ"/>
    <property type="match status" value="1"/>
</dbReference>
<feature type="compositionally biased region" description="Basic and acidic residues" evidence="4">
    <location>
        <begin position="217"/>
        <end position="227"/>
    </location>
</feature>
<dbReference type="eggNOG" id="COG3109">
    <property type="taxonomic scope" value="Bacteria"/>
</dbReference>
<feature type="compositionally biased region" description="Low complexity" evidence="4">
    <location>
        <begin position="1"/>
        <end position="15"/>
    </location>
</feature>
<dbReference type="InterPro" id="IPR036442">
    <property type="entry name" value="ProQ/FinO_sf"/>
</dbReference>
<dbReference type="SUPFAM" id="SSF48657">
    <property type="entry name" value="FinO-like"/>
    <property type="match status" value="1"/>
</dbReference>
<dbReference type="InterPro" id="IPR023529">
    <property type="entry name" value="ProQ"/>
</dbReference>
<dbReference type="InterPro" id="IPR016103">
    <property type="entry name" value="ProQ/FinO"/>
</dbReference>
<dbReference type="EMBL" id="CP001801">
    <property type="protein sequence ID" value="ACX97088.1"/>
    <property type="molecule type" value="Genomic_DNA"/>
</dbReference>
<keyword evidence="3" id="KW-0143">Chaperone</keyword>
<dbReference type="PANTHER" id="PTHR38106">
    <property type="entry name" value="RNA CHAPERONE PROQ"/>
    <property type="match status" value="1"/>
</dbReference>
<dbReference type="GO" id="GO:0033592">
    <property type="term" value="F:RNA strand annealing activity"/>
    <property type="evidence" value="ECO:0007669"/>
    <property type="project" value="InterPro"/>
</dbReference>
<reference evidence="6 7" key="1">
    <citation type="submission" date="2009-10" db="EMBL/GenBank/DDBJ databases">
        <title>Complete sequence of Halothiobacillus neapolitanus c2.</title>
        <authorList>
            <consortium name="US DOE Joint Genome Institute"/>
            <person name="Lucas S."/>
            <person name="Copeland A."/>
            <person name="Lapidus A."/>
            <person name="Glavina del Rio T."/>
            <person name="Tice H."/>
            <person name="Bruce D."/>
            <person name="Goodwin L."/>
            <person name="Pitluck S."/>
            <person name="Davenport K."/>
            <person name="Brettin T."/>
            <person name="Detter J.C."/>
            <person name="Han C."/>
            <person name="Tapia R."/>
            <person name="Larimer F."/>
            <person name="Land M."/>
            <person name="Hauser L."/>
            <person name="Kyrpides N."/>
            <person name="Mikhailova N."/>
            <person name="Kerfeld C."/>
            <person name="Cannon G."/>
            <person name="Heinhort S."/>
        </authorList>
    </citation>
    <scope>NUCLEOTIDE SEQUENCE [LARGE SCALE GENOMIC DNA]</scope>
    <source>
        <strain evidence="7">ATCC 23641 / c2</strain>
    </source>
</reference>
<dbReference type="AlphaFoldDB" id="D0KWW8"/>
<feature type="region of interest" description="Disordered" evidence="4">
    <location>
        <begin position="1"/>
        <end position="45"/>
    </location>
</feature>
<dbReference type="GO" id="GO:0010608">
    <property type="term" value="P:post-transcriptional regulation of gene expression"/>
    <property type="evidence" value="ECO:0007669"/>
    <property type="project" value="InterPro"/>
</dbReference>
<dbReference type="HOGENOM" id="CLU_1068606_0_0_6"/>
<feature type="compositionally biased region" description="Polar residues" evidence="4">
    <location>
        <begin position="153"/>
        <end position="172"/>
    </location>
</feature>
<evidence type="ECO:0000256" key="3">
    <source>
        <dbReference type="ARBA" id="ARBA00023186"/>
    </source>
</evidence>
<dbReference type="Gene3D" id="1.10.1710.10">
    <property type="entry name" value="ProQ/FinO domain"/>
    <property type="match status" value="1"/>
</dbReference>
<dbReference type="GO" id="GO:0005829">
    <property type="term" value="C:cytosol"/>
    <property type="evidence" value="ECO:0007669"/>
    <property type="project" value="TreeGrafter"/>
</dbReference>
<name>D0KWW8_HALNC</name>
<dbReference type="KEGG" id="hna:Hneap_2274"/>
<dbReference type="Proteomes" id="UP000009102">
    <property type="component" value="Chromosome"/>
</dbReference>
<keyword evidence="7" id="KW-1185">Reference proteome</keyword>
<protein>
    <submittedName>
        <fullName evidence="6">Fertility inhibition FinO-like protein</fullName>
    </submittedName>
</protein>